<dbReference type="EMBL" id="ML994660">
    <property type="protein sequence ID" value="KAF2180065.1"/>
    <property type="molecule type" value="Genomic_DNA"/>
</dbReference>
<dbReference type="SUPFAM" id="SSF53254">
    <property type="entry name" value="Phosphoglycerate mutase-like"/>
    <property type="match status" value="1"/>
</dbReference>
<dbReference type="InterPro" id="IPR029033">
    <property type="entry name" value="His_PPase_superfam"/>
</dbReference>
<dbReference type="Gene3D" id="3.40.50.1240">
    <property type="entry name" value="Phosphoglycerate mutase-like"/>
    <property type="match status" value="1"/>
</dbReference>
<reference evidence="1" key="1">
    <citation type="journal article" date="2020" name="Stud. Mycol.">
        <title>101 Dothideomycetes genomes: a test case for predicting lifestyles and emergence of pathogens.</title>
        <authorList>
            <person name="Haridas S."/>
            <person name="Albert R."/>
            <person name="Binder M."/>
            <person name="Bloem J."/>
            <person name="Labutti K."/>
            <person name="Salamov A."/>
            <person name="Andreopoulos B."/>
            <person name="Baker S."/>
            <person name="Barry K."/>
            <person name="Bills G."/>
            <person name="Bluhm B."/>
            <person name="Cannon C."/>
            <person name="Castanera R."/>
            <person name="Culley D."/>
            <person name="Daum C."/>
            <person name="Ezra D."/>
            <person name="Gonzalez J."/>
            <person name="Henrissat B."/>
            <person name="Kuo A."/>
            <person name="Liang C."/>
            <person name="Lipzen A."/>
            <person name="Lutzoni F."/>
            <person name="Magnuson J."/>
            <person name="Mondo S."/>
            <person name="Nolan M."/>
            <person name="Ohm R."/>
            <person name="Pangilinan J."/>
            <person name="Park H.-J."/>
            <person name="Ramirez L."/>
            <person name="Alfaro M."/>
            <person name="Sun H."/>
            <person name="Tritt A."/>
            <person name="Yoshinaga Y."/>
            <person name="Zwiers L.-H."/>
            <person name="Turgeon B."/>
            <person name="Goodwin S."/>
            <person name="Spatafora J."/>
            <person name="Crous P."/>
            <person name="Grigoriev I."/>
        </authorList>
    </citation>
    <scope>NUCLEOTIDE SEQUENCE</scope>
    <source>
        <strain evidence="1">CBS 207.26</strain>
    </source>
</reference>
<dbReference type="OrthoDB" id="414418at2759"/>
<evidence type="ECO:0000313" key="1">
    <source>
        <dbReference type="EMBL" id="KAF2180065.1"/>
    </source>
</evidence>
<dbReference type="CDD" id="cd07067">
    <property type="entry name" value="HP_PGM_like"/>
    <property type="match status" value="1"/>
</dbReference>
<dbReference type="Pfam" id="PF00300">
    <property type="entry name" value="His_Phos_1"/>
    <property type="match status" value="1"/>
</dbReference>
<protein>
    <submittedName>
        <fullName evidence="1">Phosphoglycerate mutase family protein</fullName>
    </submittedName>
</protein>
<keyword evidence="2" id="KW-1185">Reference proteome</keyword>
<organism evidence="1 2">
    <name type="scientific">Zopfia rhizophila CBS 207.26</name>
    <dbReference type="NCBI Taxonomy" id="1314779"/>
    <lineage>
        <taxon>Eukaryota</taxon>
        <taxon>Fungi</taxon>
        <taxon>Dikarya</taxon>
        <taxon>Ascomycota</taxon>
        <taxon>Pezizomycotina</taxon>
        <taxon>Dothideomycetes</taxon>
        <taxon>Dothideomycetes incertae sedis</taxon>
        <taxon>Zopfiaceae</taxon>
        <taxon>Zopfia</taxon>
    </lineage>
</organism>
<accession>A0A6A6DLS1</accession>
<dbReference type="InterPro" id="IPR013078">
    <property type="entry name" value="His_Pase_superF_clade-1"/>
</dbReference>
<name>A0A6A6DLS1_9PEZI</name>
<dbReference type="SMART" id="SM00855">
    <property type="entry name" value="PGAM"/>
    <property type="match status" value="1"/>
</dbReference>
<evidence type="ECO:0000313" key="2">
    <source>
        <dbReference type="Proteomes" id="UP000800200"/>
    </source>
</evidence>
<dbReference type="InterPro" id="IPR051710">
    <property type="entry name" value="Phosphatase_SH3-domain"/>
</dbReference>
<dbReference type="PANTHER" id="PTHR16469">
    <property type="entry name" value="UBIQUITIN-ASSOCIATED AND SH3 DOMAIN-CONTAINING BA-RELATED"/>
    <property type="match status" value="1"/>
</dbReference>
<dbReference type="Proteomes" id="UP000800200">
    <property type="component" value="Unassembled WGS sequence"/>
</dbReference>
<dbReference type="AlphaFoldDB" id="A0A6A6DLS1"/>
<proteinExistence type="predicted"/>
<sequence>MLEVIYVVRHAFRANWTVNPITGEYNSTITSPTGIPTDPPLAAHGVEQSNELAKHLCSLDPPIDVVYSSPFYRCLQTLKPATDKLFSNGLAGSRIRIDTGLGEFYGRADFNHPTPPTVGVLSPFFNYLDYDYISVSAPTPNGETIQELHDRVGFTLNRIISALDEDPAQPKALLICTHAATMIAIGRMLTGNMPEDPDTDDFQCFTASLSKFTRQSSEAVGSWNCVINSETAFLSGGAERGWKFNGEESFIQLPHVVVEAKGARL</sequence>
<dbReference type="PANTHER" id="PTHR16469:SF51">
    <property type="entry name" value="TRANSCRIPTION FACTOR TAU 55 KDA SUBUNIT"/>
    <property type="match status" value="1"/>
</dbReference>
<gene>
    <name evidence="1" type="ORF">K469DRAFT_715688</name>
</gene>